<dbReference type="AlphaFoldDB" id="A0A1I5J4Q5"/>
<feature type="transmembrane region" description="Helical" evidence="2">
    <location>
        <begin position="29"/>
        <end position="47"/>
    </location>
</feature>
<evidence type="ECO:0000256" key="2">
    <source>
        <dbReference type="SAM" id="Phobius"/>
    </source>
</evidence>
<dbReference type="Pfam" id="PF20040">
    <property type="entry name" value="DUF6442"/>
    <property type="match status" value="1"/>
</dbReference>
<proteinExistence type="predicted"/>
<keyword evidence="2" id="KW-0472">Membrane</keyword>
<keyword evidence="2" id="KW-1133">Transmembrane helix</keyword>
<comment type="caution">
    <text evidence="3">The sequence shown here is derived from an EMBL/GenBank/DDBJ whole genome shotgun (WGS) entry which is preliminary data.</text>
</comment>
<gene>
    <name evidence="3" type="ORF">H0N91_04345</name>
</gene>
<reference evidence="3 4" key="1">
    <citation type="submission" date="2020-07" db="EMBL/GenBank/DDBJ databases">
        <title>Organ Donor 1.</title>
        <authorList>
            <person name="Marsh A.J."/>
            <person name="Azcarate-Peril M.A."/>
        </authorList>
    </citation>
    <scope>NUCLEOTIDE SEQUENCE [LARGE SCALE GENOMIC DNA]</scope>
    <source>
        <strain evidence="3 4">AMC0717</strain>
    </source>
</reference>
<protein>
    <submittedName>
        <fullName evidence="3">Uncharacterized protein</fullName>
    </submittedName>
</protein>
<organism evidence="3 4">
    <name type="scientific">Eubacterium callanderi</name>
    <dbReference type="NCBI Taxonomy" id="53442"/>
    <lineage>
        <taxon>Bacteria</taxon>
        <taxon>Bacillati</taxon>
        <taxon>Bacillota</taxon>
        <taxon>Clostridia</taxon>
        <taxon>Eubacteriales</taxon>
        <taxon>Eubacteriaceae</taxon>
        <taxon>Eubacterium</taxon>
    </lineage>
</organism>
<keyword evidence="2" id="KW-0812">Transmembrane</keyword>
<feature type="transmembrane region" description="Helical" evidence="2">
    <location>
        <begin position="78"/>
        <end position="102"/>
    </location>
</feature>
<dbReference type="Proteomes" id="UP000586254">
    <property type="component" value="Unassembled WGS sequence"/>
</dbReference>
<dbReference type="EMBL" id="JACCKS010000004">
    <property type="protein sequence ID" value="NZA37389.1"/>
    <property type="molecule type" value="Genomic_DNA"/>
</dbReference>
<evidence type="ECO:0000313" key="4">
    <source>
        <dbReference type="Proteomes" id="UP000586254"/>
    </source>
</evidence>
<evidence type="ECO:0000256" key="1">
    <source>
        <dbReference type="SAM" id="MobiDB-lite"/>
    </source>
</evidence>
<dbReference type="InterPro" id="IPR045620">
    <property type="entry name" value="DUF6442"/>
</dbReference>
<sequence length="103" mass="11458">MDKEEILAKSRQEKKDEGMTEAENRGRRIGVMAFSAVFIFIVLFNLFNGQSNYAPMAMFWAFLSAEAYPKYRFTKQKAYLVTTIAGGVASLASLASFVLSVLG</sequence>
<accession>A0A1I5J4Q5</accession>
<evidence type="ECO:0000313" key="3">
    <source>
        <dbReference type="EMBL" id="NZA37389.1"/>
    </source>
</evidence>
<dbReference type="RefSeq" id="WP_090412358.1">
    <property type="nucleotide sequence ID" value="NZ_CABJAI010000005.1"/>
</dbReference>
<feature type="region of interest" description="Disordered" evidence="1">
    <location>
        <begin position="1"/>
        <end position="21"/>
    </location>
</feature>
<name>A0A1I5J4Q5_9FIRM</name>